<name>A0A9D4ZPS2_ADICA</name>
<evidence type="ECO:0000256" key="8">
    <source>
        <dbReference type="SAM" id="Coils"/>
    </source>
</evidence>
<comment type="subcellular location">
    <subcellularLocation>
        <location evidence="1">Nucleus</location>
    </subcellularLocation>
</comment>
<dbReference type="EMBL" id="JABFUD020000002">
    <property type="protein sequence ID" value="KAI5083349.1"/>
    <property type="molecule type" value="Genomic_DNA"/>
</dbReference>
<dbReference type="AlphaFoldDB" id="A0A9D4ZPS2"/>
<evidence type="ECO:0000256" key="4">
    <source>
        <dbReference type="ARBA" id="ARBA00023015"/>
    </source>
</evidence>
<evidence type="ECO:0000256" key="2">
    <source>
        <dbReference type="ARBA" id="ARBA00010386"/>
    </source>
</evidence>
<gene>
    <name evidence="11" type="ORF">GOP47_0003092</name>
</gene>
<dbReference type="PANTHER" id="PTHR12707:SF0">
    <property type="entry name" value="PININ"/>
    <property type="match status" value="1"/>
</dbReference>
<feature type="compositionally biased region" description="Basic and acidic residues" evidence="9">
    <location>
        <begin position="390"/>
        <end position="402"/>
    </location>
</feature>
<feature type="region of interest" description="Disordered" evidence="9">
    <location>
        <begin position="344"/>
        <end position="417"/>
    </location>
</feature>
<evidence type="ECO:0000256" key="6">
    <source>
        <dbReference type="ARBA" id="ARBA00023187"/>
    </source>
</evidence>
<keyword evidence="6" id="KW-0508">mRNA splicing</keyword>
<proteinExistence type="inferred from homology"/>
<evidence type="ECO:0000256" key="1">
    <source>
        <dbReference type="ARBA" id="ARBA00004123"/>
    </source>
</evidence>
<keyword evidence="3" id="KW-0507">mRNA processing</keyword>
<dbReference type="InterPro" id="IPR039853">
    <property type="entry name" value="Pinin"/>
</dbReference>
<dbReference type="OrthoDB" id="330772at2759"/>
<keyword evidence="4" id="KW-0805">Transcription regulation</keyword>
<keyword evidence="7" id="KW-0539">Nucleus</keyword>
<organism evidence="11 12">
    <name type="scientific">Adiantum capillus-veneris</name>
    <name type="common">Maidenhair fern</name>
    <dbReference type="NCBI Taxonomy" id="13818"/>
    <lineage>
        <taxon>Eukaryota</taxon>
        <taxon>Viridiplantae</taxon>
        <taxon>Streptophyta</taxon>
        <taxon>Embryophyta</taxon>
        <taxon>Tracheophyta</taxon>
        <taxon>Polypodiopsida</taxon>
        <taxon>Polypodiidae</taxon>
        <taxon>Polypodiales</taxon>
        <taxon>Pteridineae</taxon>
        <taxon>Pteridaceae</taxon>
        <taxon>Vittarioideae</taxon>
        <taxon>Adiantum</taxon>
    </lineage>
</organism>
<feature type="compositionally biased region" description="Acidic residues" evidence="9">
    <location>
        <begin position="408"/>
        <end position="417"/>
    </location>
</feature>
<sequence length="417" mass="48480">MAATEKSAEQLQQEIDELYRRKREITERLRDPRGLRRGMPYGRNAAMGGTRPLAVQRGVIRRPEEISSEDQPPPKKRISSTVVKVNDEKPEEAGSEALNEESANATVETKDGDFPGPEVVQMDMDENEVERRSGSRFPFLARRDYRRGFKDLDQSVEPAPRVLTKEENPSMAKRNRRMFGALLGTLQKFVAEDVQLSSSDAFTRRSDSLKRAELKALEESERLRRQEREELAEKRRRDLSLRARIAAKAEEKQLELLFIHWTEHHSKLSKFLRTSSDPPVYYMPATYTEELEKLLEDQQKDFLEWKEKRREELTKYQKDLTEWHLTNVEAEIERWINRRNATKTEAEVVEREEDDVEGGEGSQRGGRAQEEEEEEVEEDFMAEDDILGVDQKDQEPEREPKGVVEYASAEDDAIVRP</sequence>
<comment type="similarity">
    <text evidence="2">Belongs to the pinin family.</text>
</comment>
<feature type="region of interest" description="Disordered" evidence="9">
    <location>
        <begin position="25"/>
        <end position="133"/>
    </location>
</feature>
<protein>
    <recommendedName>
        <fullName evidence="10">Pinin/SDK/MemA protein domain-containing protein</fullName>
    </recommendedName>
</protein>
<feature type="coiled-coil region" evidence="8">
    <location>
        <begin position="209"/>
        <end position="237"/>
    </location>
</feature>
<dbReference type="Pfam" id="PF04696">
    <property type="entry name" value="Pinin_SDK_memA"/>
    <property type="match status" value="1"/>
</dbReference>
<dbReference type="GO" id="GO:0071013">
    <property type="term" value="C:catalytic step 2 spliceosome"/>
    <property type="evidence" value="ECO:0007669"/>
    <property type="project" value="TreeGrafter"/>
</dbReference>
<keyword evidence="12" id="KW-1185">Reference proteome</keyword>
<evidence type="ECO:0000313" key="11">
    <source>
        <dbReference type="EMBL" id="KAI5083349.1"/>
    </source>
</evidence>
<comment type="caution">
    <text evidence="11">The sequence shown here is derived from an EMBL/GenBank/DDBJ whole genome shotgun (WGS) entry which is preliminary data.</text>
</comment>
<dbReference type="PANTHER" id="PTHR12707">
    <property type="entry name" value="PINN"/>
    <property type="match status" value="1"/>
</dbReference>
<evidence type="ECO:0000259" key="10">
    <source>
        <dbReference type="Pfam" id="PF04696"/>
    </source>
</evidence>
<dbReference type="GO" id="GO:0006397">
    <property type="term" value="P:mRNA processing"/>
    <property type="evidence" value="ECO:0007669"/>
    <property type="project" value="UniProtKB-KW"/>
</dbReference>
<feature type="domain" description="Pinin/SDK/MemA protein" evidence="10">
    <location>
        <begin position="172"/>
        <end position="300"/>
    </location>
</feature>
<keyword evidence="5" id="KW-0804">Transcription</keyword>
<dbReference type="Proteomes" id="UP000886520">
    <property type="component" value="Chromosome 3"/>
</dbReference>
<dbReference type="InterPro" id="IPR006786">
    <property type="entry name" value="Pinin_SDK_MemA"/>
</dbReference>
<feature type="compositionally biased region" description="Basic and acidic residues" evidence="9">
    <location>
        <begin position="25"/>
        <end position="34"/>
    </location>
</feature>
<evidence type="ECO:0000256" key="3">
    <source>
        <dbReference type="ARBA" id="ARBA00022664"/>
    </source>
</evidence>
<keyword evidence="8" id="KW-0175">Coiled coil</keyword>
<evidence type="ECO:0000256" key="5">
    <source>
        <dbReference type="ARBA" id="ARBA00023163"/>
    </source>
</evidence>
<accession>A0A9D4ZPS2</accession>
<evidence type="ECO:0000256" key="9">
    <source>
        <dbReference type="SAM" id="MobiDB-lite"/>
    </source>
</evidence>
<reference evidence="11" key="1">
    <citation type="submission" date="2021-01" db="EMBL/GenBank/DDBJ databases">
        <title>Adiantum capillus-veneris genome.</title>
        <authorList>
            <person name="Fang Y."/>
            <person name="Liao Q."/>
        </authorList>
    </citation>
    <scope>NUCLEOTIDE SEQUENCE</scope>
    <source>
        <strain evidence="11">H3</strain>
        <tissue evidence="11">Leaf</tissue>
    </source>
</reference>
<evidence type="ECO:0000313" key="12">
    <source>
        <dbReference type="Proteomes" id="UP000886520"/>
    </source>
</evidence>
<evidence type="ECO:0000256" key="7">
    <source>
        <dbReference type="ARBA" id="ARBA00023242"/>
    </source>
</evidence>
<feature type="compositionally biased region" description="Acidic residues" evidence="9">
    <location>
        <begin position="370"/>
        <end position="387"/>
    </location>
</feature>
<dbReference type="GO" id="GO:0008380">
    <property type="term" value="P:RNA splicing"/>
    <property type="evidence" value="ECO:0007669"/>
    <property type="project" value="UniProtKB-KW"/>
</dbReference>